<dbReference type="EMBL" id="LSRC01000049">
    <property type="protein sequence ID" value="KXI16208.1"/>
    <property type="molecule type" value="Genomic_DNA"/>
</dbReference>
<comment type="caution">
    <text evidence="2">The sequence shown here is derived from an EMBL/GenBank/DDBJ whole genome shotgun (WGS) entry which is preliminary data.</text>
</comment>
<reference evidence="2 3" key="1">
    <citation type="submission" date="2016-02" db="EMBL/GenBank/DDBJ databases">
        <authorList>
            <person name="Wen L."/>
            <person name="He K."/>
            <person name="Yang H."/>
        </authorList>
    </citation>
    <scope>NUCLEOTIDE SEQUENCE [LARGE SCALE GENOMIC DNA]</scope>
    <source>
        <strain evidence="2 3">CMW7778B</strain>
    </source>
</reference>
<sequence length="518" mass="57708">MRQYSNFLTEFGFFTKNHKKCTIVSRIMSPLSLISSCVFSLFLIAYPVFLGVANFLAHNNNYALWLRIDVTWMHCLSDIVACIFGAWCSCKACSPRCLVNPAWCAGKSASRYAIPILKGAILCSLLYCVSILPTVIQSDVNITNFPYFPLLCGGVTPSAFFAIGFTLGVIIGNRWAIVFSALLSFAIIWCCIYGVIIMRNGTIPQGDIFPRYWGSSLYAILPVSDAGIGAEPGLRMNPWLVTLRIFFVCVVIVSCILCCAHIRYFWQKGSYWRIKAISLSLIMPIVCACCIAMWGPKPWIRSGPFVPQCTTFKDTAFSVCVHPEEAYIRKLRAVKHLKTVASWFPKNQRDSQGKGIVLVLGNAFTPTNTEKSWNLTNSGLIKLRNLKATVIQQQTDTFVRRSEKYGDMTGIAQEVLQRFVPAKCASSAMKEVYVKKNLDSNASVTAFLLAQLPSRISNDVYGSYGFIPGEANDKVAMSINNADDAKLKQFVKNHVKELNQCLITPQQVLSELGDKHEK</sequence>
<dbReference type="Proteomes" id="UP000070505">
    <property type="component" value="Unassembled WGS sequence"/>
</dbReference>
<dbReference type="PATRIC" id="fig|2702.101.peg.1167"/>
<organism evidence="2 3">
    <name type="scientific">Gardnerella vaginalis</name>
    <dbReference type="NCBI Taxonomy" id="2702"/>
    <lineage>
        <taxon>Bacteria</taxon>
        <taxon>Bacillati</taxon>
        <taxon>Actinomycetota</taxon>
        <taxon>Actinomycetes</taxon>
        <taxon>Bifidobacteriales</taxon>
        <taxon>Bifidobacteriaceae</taxon>
        <taxon>Gardnerella</taxon>
    </lineage>
</organism>
<gene>
    <name evidence="2" type="ORF">HMPREF3230_01179</name>
</gene>
<feature type="transmembrane region" description="Helical" evidence="1">
    <location>
        <begin position="241"/>
        <end position="264"/>
    </location>
</feature>
<evidence type="ECO:0000313" key="2">
    <source>
        <dbReference type="EMBL" id="KXI16208.1"/>
    </source>
</evidence>
<evidence type="ECO:0000313" key="3">
    <source>
        <dbReference type="Proteomes" id="UP000070505"/>
    </source>
</evidence>
<keyword evidence="1" id="KW-0812">Transmembrane</keyword>
<protein>
    <submittedName>
        <fullName evidence="2">Uncharacterized protein</fullName>
    </submittedName>
</protein>
<feature type="transmembrane region" description="Helical" evidence="1">
    <location>
        <begin position="148"/>
        <end position="170"/>
    </location>
</feature>
<feature type="transmembrane region" description="Helical" evidence="1">
    <location>
        <begin position="177"/>
        <end position="198"/>
    </location>
</feature>
<dbReference type="AlphaFoldDB" id="A0A135Z3J5"/>
<name>A0A135Z3J5_GARVA</name>
<feature type="transmembrane region" description="Helical" evidence="1">
    <location>
        <begin position="116"/>
        <end position="136"/>
    </location>
</feature>
<keyword evidence="1" id="KW-1133">Transmembrane helix</keyword>
<feature type="transmembrane region" description="Helical" evidence="1">
    <location>
        <begin position="33"/>
        <end position="57"/>
    </location>
</feature>
<proteinExistence type="predicted"/>
<accession>A0A135Z3J5</accession>
<keyword evidence="1" id="KW-0472">Membrane</keyword>
<evidence type="ECO:0000256" key="1">
    <source>
        <dbReference type="SAM" id="Phobius"/>
    </source>
</evidence>
<feature type="transmembrane region" description="Helical" evidence="1">
    <location>
        <begin position="276"/>
        <end position="295"/>
    </location>
</feature>